<name>A0A0S2W4M1_9FIRM</name>
<evidence type="ECO:0000313" key="1">
    <source>
        <dbReference type="EMBL" id="ALP94324.1"/>
    </source>
</evidence>
<dbReference type="STRING" id="1297617.IB211_01933"/>
<dbReference type="RefSeq" id="WP_058117890.1">
    <property type="nucleotide sequence ID" value="NZ_CP011307.1"/>
</dbReference>
<dbReference type="Pfam" id="PF13707">
    <property type="entry name" value="RloB"/>
    <property type="match status" value="1"/>
</dbReference>
<organism evidence="1 2">
    <name type="scientific">Intestinimonas butyriciproducens</name>
    <dbReference type="NCBI Taxonomy" id="1297617"/>
    <lineage>
        <taxon>Bacteria</taxon>
        <taxon>Bacillati</taxon>
        <taxon>Bacillota</taxon>
        <taxon>Clostridia</taxon>
        <taxon>Eubacteriales</taxon>
        <taxon>Intestinimonas</taxon>
    </lineage>
</organism>
<sequence>MARKLQKAKPLIYIFCEGESEQAYAAFLKEHFSDAASFKFPASTGLFSFAESKFSKDARYRNSAEVTDEIWFFFDVEESDHGKWNDRLKIIQNLRRLRKKPNIRVRLLMTTACVEYWFMLHYQMMAPALTTVADKERMRHLLESKVPGYEKGDKRTTTQIAQQYPTAIRNGRKVLENLQGEGLPALEDTDERNQWLHQSSKTFTTVHEAVSYLEELLSVRAAENS</sequence>
<keyword evidence="2" id="KW-1185">Reference proteome</keyword>
<protein>
    <recommendedName>
        <fullName evidence="3">RloB-like protein</fullName>
    </recommendedName>
</protein>
<dbReference type="EMBL" id="CP011307">
    <property type="protein sequence ID" value="ALP94324.1"/>
    <property type="molecule type" value="Genomic_DNA"/>
</dbReference>
<proteinExistence type="predicted"/>
<evidence type="ECO:0000313" key="2">
    <source>
        <dbReference type="Proteomes" id="UP000064844"/>
    </source>
</evidence>
<evidence type="ECO:0008006" key="3">
    <source>
        <dbReference type="Google" id="ProtNLM"/>
    </source>
</evidence>
<dbReference type="AlphaFoldDB" id="A0A0S2W4M1"/>
<accession>A0A0S2W4M1</accession>
<gene>
    <name evidence="1" type="ORF">IB211_01933</name>
</gene>
<dbReference type="InterPro" id="IPR025591">
    <property type="entry name" value="RloB"/>
</dbReference>
<reference evidence="1 2" key="1">
    <citation type="journal article" date="2015" name="Nat. Commun.">
        <title>Production of butyrate from lysine and the Amadori product fructoselysine by a human gut commensal.</title>
        <authorList>
            <person name="Bui T.P."/>
            <person name="Ritari J."/>
            <person name="Boeren S."/>
            <person name="de Waard P."/>
            <person name="Plugge C.M."/>
            <person name="de Vos W.M."/>
        </authorList>
    </citation>
    <scope>NUCLEOTIDE SEQUENCE [LARGE SCALE GENOMIC DNA]</scope>
    <source>
        <strain evidence="1 2">AF211</strain>
    </source>
</reference>
<dbReference type="Proteomes" id="UP000064844">
    <property type="component" value="Chromosome"/>
</dbReference>
<reference evidence="2" key="2">
    <citation type="submission" date="2015-04" db="EMBL/GenBank/DDBJ databases">
        <title>A butyrogenic pathway from the amino acid lysine in a human gut commensal.</title>
        <authorList>
            <person name="de Vos W.M."/>
            <person name="Bui N.T.P."/>
            <person name="Plugge C.M."/>
            <person name="Ritari J."/>
        </authorList>
    </citation>
    <scope>NUCLEOTIDE SEQUENCE [LARGE SCALE GENOMIC DNA]</scope>
    <source>
        <strain evidence="2">AF211</strain>
    </source>
</reference>
<dbReference type="KEGG" id="ibu:IB211_01933"/>